<proteinExistence type="predicted"/>
<keyword evidence="4" id="KW-1185">Reference proteome</keyword>
<feature type="compositionally biased region" description="Polar residues" evidence="1">
    <location>
        <begin position="751"/>
        <end position="765"/>
    </location>
</feature>
<evidence type="ECO:0000313" key="3">
    <source>
        <dbReference type="EMBL" id="CAL5225448.1"/>
    </source>
</evidence>
<organism evidence="3 4">
    <name type="scientific">Coccomyxa viridis</name>
    <dbReference type="NCBI Taxonomy" id="1274662"/>
    <lineage>
        <taxon>Eukaryota</taxon>
        <taxon>Viridiplantae</taxon>
        <taxon>Chlorophyta</taxon>
        <taxon>core chlorophytes</taxon>
        <taxon>Trebouxiophyceae</taxon>
        <taxon>Trebouxiophyceae incertae sedis</taxon>
        <taxon>Coccomyxaceae</taxon>
        <taxon>Coccomyxa</taxon>
    </lineage>
</organism>
<feature type="compositionally biased region" description="Acidic residues" evidence="1">
    <location>
        <begin position="711"/>
        <end position="729"/>
    </location>
</feature>
<reference evidence="3 4" key="1">
    <citation type="submission" date="2024-06" db="EMBL/GenBank/DDBJ databases">
        <authorList>
            <person name="Kraege A."/>
            <person name="Thomma B."/>
        </authorList>
    </citation>
    <scope>NUCLEOTIDE SEQUENCE [LARGE SCALE GENOMIC DNA]</scope>
</reference>
<feature type="compositionally biased region" description="Basic and acidic residues" evidence="1">
    <location>
        <begin position="667"/>
        <end position="676"/>
    </location>
</feature>
<dbReference type="InterPro" id="IPR036412">
    <property type="entry name" value="HAD-like_sf"/>
</dbReference>
<feature type="region of interest" description="Disordered" evidence="1">
    <location>
        <begin position="199"/>
        <end position="246"/>
    </location>
</feature>
<dbReference type="InterPro" id="IPR001666">
    <property type="entry name" value="PI_transfer"/>
</dbReference>
<dbReference type="EMBL" id="CAXHTA020000012">
    <property type="protein sequence ID" value="CAL5225448.1"/>
    <property type="molecule type" value="Genomic_DNA"/>
</dbReference>
<evidence type="ECO:0000256" key="1">
    <source>
        <dbReference type="SAM" id="MobiDB-lite"/>
    </source>
</evidence>
<protein>
    <submittedName>
        <fullName evidence="3">G8266 protein</fullName>
    </submittedName>
</protein>
<name>A0ABP1G4S7_9CHLO</name>
<comment type="caution">
    <text evidence="3">The sequence shown here is derived from an EMBL/GenBank/DDBJ whole genome shotgun (WGS) entry which is preliminary data.</text>
</comment>
<sequence>MQATLQNGDAGKELDNLRLLESMGLEVRYSSSNPFIGKLSLKFLEVTNTKHAKHTYCKVRCEGDRSCPVYATAEKEGEEDAAVFEGSPEVIFIVLHSNAHAMIKVRDQREGGFFGTVTVAIKDIEEGSHVRSFELKDPKDASRTMATLKVAITYEYLRGTRDDGSYLGPSRVLINKRRMRENHWLLSHDNIWNPLPATAEGAAEKSGPDSDDDEFWPGQGVERSTSSVLQTRSGNAHGQSKGAKYRHALESAKRSDVSKATDTMAESNLMEALAPHEEDGGDVARLKGELQTLLLAPCILVISVGDKSQSFSGGAPCQQAEDGGAVARLKGELQALLLAMQERIQSLETVQEQQDSAIQDLMKGLSGSTGQADDVLEAPFISGTFEYGGRAAARRKVYLFANKAQDQRSLTDATVQFLGVFKTDKKGKLNSVPVPPRIAQQPGHYSIVGLLPEDHTFSKGMLFLLQPSTKCVIFDVDGTLTVGDIQVVTVAALDGLAINTSLAQNLSHKYDLKARPHALHVVRAWAAKGYQPVYLSGRQGSYFNLTLEWLVKHAYPPGPIHLTRTHLPTLPLYYSVGNFKVAYMEALKAKGLEIYAAYGNTATDIRAYAAAGIPKERTYVVGPNGGKLDSVKIDSFTEHLPEVFKHPDSDVPIPYTELLITGTPGYKKRDAGDKSAKRNSLMGRLSRSSVAPSETVEVEDVDATLGTSDAADVEEDDGGDDDADSDEDEVTSKAAGAPGRELAQAAMQHGEQLNSAVKQAGNSQEAAAAVLSSHP</sequence>
<dbReference type="Gene3D" id="3.40.50.1000">
    <property type="entry name" value="HAD superfamily/HAD-like"/>
    <property type="match status" value="1"/>
</dbReference>
<feature type="region of interest" description="Disordered" evidence="1">
    <location>
        <begin position="664"/>
        <end position="775"/>
    </location>
</feature>
<accession>A0ABP1G4S7</accession>
<dbReference type="SUPFAM" id="SSF56784">
    <property type="entry name" value="HAD-like"/>
    <property type="match status" value="1"/>
</dbReference>
<dbReference type="InterPro" id="IPR023214">
    <property type="entry name" value="HAD_sf"/>
</dbReference>
<dbReference type="SMART" id="SM00775">
    <property type="entry name" value="LNS2"/>
    <property type="match status" value="1"/>
</dbReference>
<gene>
    <name evidence="3" type="primary">g8266</name>
    <name evidence="3" type="ORF">VP750_LOCUS7107</name>
</gene>
<dbReference type="PANTHER" id="PTHR10658:SF11">
    <property type="entry name" value="VIBRATOR, ISOFORM B"/>
    <property type="match status" value="1"/>
</dbReference>
<dbReference type="Pfam" id="PF24694">
    <property type="entry name" value="LNS2_PITM1-3"/>
    <property type="match status" value="1"/>
</dbReference>
<feature type="domain" description="LNS2/PITP" evidence="2">
    <location>
        <begin position="472"/>
        <end position="630"/>
    </location>
</feature>
<evidence type="ECO:0000313" key="4">
    <source>
        <dbReference type="Proteomes" id="UP001497392"/>
    </source>
</evidence>
<evidence type="ECO:0000259" key="2">
    <source>
        <dbReference type="SMART" id="SM00775"/>
    </source>
</evidence>
<dbReference type="Proteomes" id="UP001497392">
    <property type="component" value="Unassembled WGS sequence"/>
</dbReference>
<feature type="compositionally biased region" description="Polar residues" evidence="1">
    <location>
        <begin position="222"/>
        <end position="238"/>
    </location>
</feature>
<dbReference type="PANTHER" id="PTHR10658">
    <property type="entry name" value="PHOSPHATIDYLINOSITOL TRANSFER PROTEIN"/>
    <property type="match status" value="1"/>
</dbReference>
<dbReference type="InterPro" id="IPR031315">
    <property type="entry name" value="LNS2/PITP"/>
</dbReference>